<feature type="compositionally biased region" description="Polar residues" evidence="2">
    <location>
        <begin position="438"/>
        <end position="449"/>
    </location>
</feature>
<dbReference type="Proteomes" id="UP000001542">
    <property type="component" value="Unassembled WGS sequence"/>
</dbReference>
<dbReference type="FunCoup" id="A2FBP6">
    <property type="interactions" value="313"/>
</dbReference>
<dbReference type="VEuPathDB" id="TrichDB:TVAG_346860"/>
<organism evidence="3 4">
    <name type="scientific">Trichomonas vaginalis (strain ATCC PRA-98 / G3)</name>
    <dbReference type="NCBI Taxonomy" id="412133"/>
    <lineage>
        <taxon>Eukaryota</taxon>
        <taxon>Metamonada</taxon>
        <taxon>Parabasalia</taxon>
        <taxon>Trichomonadida</taxon>
        <taxon>Trichomonadidae</taxon>
        <taxon>Trichomonas</taxon>
    </lineage>
</organism>
<dbReference type="STRING" id="5722.A2FBP6"/>
<feature type="compositionally biased region" description="Low complexity" evidence="2">
    <location>
        <begin position="411"/>
        <end position="423"/>
    </location>
</feature>
<dbReference type="InterPro" id="IPR007145">
    <property type="entry name" value="MAP65_Ase1_PRC1"/>
</dbReference>
<feature type="region of interest" description="Disordered" evidence="2">
    <location>
        <begin position="588"/>
        <end position="683"/>
    </location>
</feature>
<evidence type="ECO:0000313" key="3">
    <source>
        <dbReference type="EMBL" id="EAX97683.1"/>
    </source>
</evidence>
<feature type="compositionally biased region" description="Basic and acidic residues" evidence="2">
    <location>
        <begin position="674"/>
        <end position="683"/>
    </location>
</feature>
<protein>
    <submittedName>
        <fullName evidence="3">Uncharacterized protein</fullName>
    </submittedName>
</protein>
<feature type="coiled-coil region" evidence="1">
    <location>
        <begin position="149"/>
        <end position="176"/>
    </location>
</feature>
<feature type="compositionally biased region" description="Basic and acidic residues" evidence="2">
    <location>
        <begin position="347"/>
        <end position="360"/>
    </location>
</feature>
<dbReference type="GO" id="GO:0005819">
    <property type="term" value="C:spindle"/>
    <property type="evidence" value="ECO:0000318"/>
    <property type="project" value="GO_Central"/>
</dbReference>
<reference evidence="3" key="1">
    <citation type="submission" date="2006-10" db="EMBL/GenBank/DDBJ databases">
        <authorList>
            <person name="Amadeo P."/>
            <person name="Zhao Q."/>
            <person name="Wortman J."/>
            <person name="Fraser-Liggett C."/>
            <person name="Carlton J."/>
        </authorList>
    </citation>
    <scope>NUCLEOTIDE SEQUENCE</scope>
    <source>
        <strain evidence="3">G3</strain>
    </source>
</reference>
<feature type="region of interest" description="Disordered" evidence="2">
    <location>
        <begin position="321"/>
        <end position="531"/>
    </location>
</feature>
<dbReference type="Pfam" id="PF03999">
    <property type="entry name" value="MAP65_ASE1"/>
    <property type="match status" value="1"/>
</dbReference>
<dbReference type="GO" id="GO:0000226">
    <property type="term" value="P:microtubule cytoskeleton organization"/>
    <property type="evidence" value="ECO:0000318"/>
    <property type="project" value="GO_Central"/>
</dbReference>
<dbReference type="RefSeq" id="XP_001310613.1">
    <property type="nucleotide sequence ID" value="XM_001310612.1"/>
</dbReference>
<dbReference type="EMBL" id="DS113705">
    <property type="protein sequence ID" value="EAX97683.1"/>
    <property type="molecule type" value="Genomic_DNA"/>
</dbReference>
<accession>A2FBP6</accession>
<dbReference type="GO" id="GO:0005737">
    <property type="term" value="C:cytoplasm"/>
    <property type="evidence" value="ECO:0000318"/>
    <property type="project" value="GO_Central"/>
</dbReference>
<keyword evidence="1" id="KW-0175">Coiled coil</keyword>
<feature type="compositionally biased region" description="Basic and acidic residues" evidence="2">
    <location>
        <begin position="424"/>
        <end position="437"/>
    </location>
</feature>
<dbReference type="VEuPathDB" id="TrichDB:TVAGG3_0937890"/>
<dbReference type="OrthoDB" id="642895at2759"/>
<keyword evidence="4" id="KW-1185">Reference proteome</keyword>
<dbReference type="AlphaFoldDB" id="A2FBP6"/>
<evidence type="ECO:0000256" key="1">
    <source>
        <dbReference type="SAM" id="Coils"/>
    </source>
</evidence>
<feature type="compositionally biased region" description="Acidic residues" evidence="2">
    <location>
        <begin position="333"/>
        <end position="346"/>
    </location>
</feature>
<evidence type="ECO:0000256" key="2">
    <source>
        <dbReference type="SAM" id="MobiDB-lite"/>
    </source>
</evidence>
<dbReference type="SMR" id="A2FBP6"/>
<feature type="compositionally biased region" description="Polar residues" evidence="2">
    <location>
        <begin position="512"/>
        <end position="522"/>
    </location>
</feature>
<dbReference type="PANTHER" id="PTHR19321">
    <property type="entry name" value="PROTEIN REGULATOR OF CYTOKINESIS 1 PRC1-RELATED"/>
    <property type="match status" value="1"/>
</dbReference>
<reference evidence="3" key="2">
    <citation type="journal article" date="2007" name="Science">
        <title>Draft genome sequence of the sexually transmitted pathogen Trichomonas vaginalis.</title>
        <authorList>
            <person name="Carlton J.M."/>
            <person name="Hirt R.P."/>
            <person name="Silva J.C."/>
            <person name="Delcher A.L."/>
            <person name="Schatz M."/>
            <person name="Zhao Q."/>
            <person name="Wortman J.R."/>
            <person name="Bidwell S.L."/>
            <person name="Alsmark U.C.M."/>
            <person name="Besteiro S."/>
            <person name="Sicheritz-Ponten T."/>
            <person name="Noel C.J."/>
            <person name="Dacks J.B."/>
            <person name="Foster P.G."/>
            <person name="Simillion C."/>
            <person name="Van de Peer Y."/>
            <person name="Miranda-Saavedra D."/>
            <person name="Barton G.J."/>
            <person name="Westrop G.D."/>
            <person name="Mueller S."/>
            <person name="Dessi D."/>
            <person name="Fiori P.L."/>
            <person name="Ren Q."/>
            <person name="Paulsen I."/>
            <person name="Zhang H."/>
            <person name="Bastida-Corcuera F.D."/>
            <person name="Simoes-Barbosa A."/>
            <person name="Brown M.T."/>
            <person name="Hayes R.D."/>
            <person name="Mukherjee M."/>
            <person name="Okumura C.Y."/>
            <person name="Schneider R."/>
            <person name="Smith A.J."/>
            <person name="Vanacova S."/>
            <person name="Villalvazo M."/>
            <person name="Haas B.J."/>
            <person name="Pertea M."/>
            <person name="Feldblyum T.V."/>
            <person name="Utterback T.R."/>
            <person name="Shu C.L."/>
            <person name="Osoegawa K."/>
            <person name="de Jong P.J."/>
            <person name="Hrdy I."/>
            <person name="Horvathova L."/>
            <person name="Zubacova Z."/>
            <person name="Dolezal P."/>
            <person name="Malik S.B."/>
            <person name="Logsdon J.M. Jr."/>
            <person name="Henze K."/>
            <person name="Gupta A."/>
            <person name="Wang C.C."/>
            <person name="Dunne R.L."/>
            <person name="Upcroft J.A."/>
            <person name="Upcroft P."/>
            <person name="White O."/>
            <person name="Salzberg S.L."/>
            <person name="Tang P."/>
            <person name="Chiu C.-H."/>
            <person name="Lee Y.-S."/>
            <person name="Embley T.M."/>
            <person name="Coombs G.H."/>
            <person name="Mottram J.C."/>
            <person name="Tachezy J."/>
            <person name="Fraser-Liggett C.M."/>
            <person name="Johnson P.J."/>
        </authorList>
    </citation>
    <scope>NUCLEOTIDE SEQUENCE [LARGE SCALE GENOMIC DNA]</scope>
    <source>
        <strain evidence="3">G3</strain>
    </source>
</reference>
<feature type="compositionally biased region" description="Basic and acidic residues" evidence="2">
    <location>
        <begin position="387"/>
        <end position="407"/>
    </location>
</feature>
<feature type="compositionally biased region" description="Acidic residues" evidence="2">
    <location>
        <begin position="477"/>
        <end position="489"/>
    </location>
</feature>
<feature type="region of interest" description="Disordered" evidence="2">
    <location>
        <begin position="738"/>
        <end position="757"/>
    </location>
</feature>
<dbReference type="GO" id="GO:0008017">
    <property type="term" value="F:microtubule binding"/>
    <property type="evidence" value="ECO:0000318"/>
    <property type="project" value="GO_Central"/>
</dbReference>
<dbReference type="KEGG" id="tva:4755476"/>
<feature type="compositionally biased region" description="Basic and acidic residues" evidence="2">
    <location>
        <begin position="609"/>
        <end position="627"/>
    </location>
</feature>
<gene>
    <name evidence="3" type="ORF">TVAG_346860</name>
</gene>
<evidence type="ECO:0000313" key="4">
    <source>
        <dbReference type="Proteomes" id="UP000001542"/>
    </source>
</evidence>
<dbReference type="PANTHER" id="PTHR19321:SF41">
    <property type="entry name" value="FASCETTO-RELATED"/>
    <property type="match status" value="1"/>
</dbReference>
<sequence length="757" mass="88371">MNIDDQIRAVWDEMGLNEEERINELRPLNEKIGKIKKEKIEETIREMQQLQIGIDETKQKHIRMLQVTGASPFEIEEVQKNGIHGSLKERFDQVQDAYEEYKPRYVETVQKFQKMVDTLQEMFEILEVPEQDRGDFAAVGDTDLTAKRLQSFSNKIDRLQNEINANEKYAQQFIQEIDKLSYDLGVEIKNEIRMIIAHPPYRPSDLVKLKNERDLLQEEFNLNSSYIATLGLEIQRLWDILNISEEERRNFLQMHKGVSYNEIAVCVELINSLNHQRNQMVPQLIEDVKKKISEFCKKMCYTQKQEEAIFNRVETELNEKYSMEESNLSNQEELADNEESNPDIPEEEIRNNEEESKESEIPQNENISQEKVNDSEQKASEVSNMEPDDHKQPENEEKPENADDAIPKLDQQNQNSEPQSNENSEFHHESDQLRHEINSANTINELQTKATEDSKPHEEEEEHKEVQMILPQHLPLEEEDFYEEEDIDDQNDKKQRRMTPRKTFVDADDLLTSENSAMNTPQKPKRPEQLKPIENTTAEDREIAYFELLDAEFMHLQHLYEISRPIQELIQQRESIINEYKQVSEENIAAEKPKPIRMSLNPRQSLDTDQPKLEKVAAEKTKNDKTRKSLQPKSARPQTDIAEKDNAVPSRRSLALKTARKSIGKHIPGTVSPEKARMRPPDPSKALRAEKVERRFKVVLPRIERKLAMALFEYKKESGEDFTLNGDVYSKKLPNVQLSQTEKRMAKSSLSGKPLKN</sequence>
<feature type="compositionally biased region" description="Basic and acidic residues" evidence="2">
    <location>
        <begin position="450"/>
        <end position="466"/>
    </location>
</feature>
<proteinExistence type="predicted"/>
<name>A2FBP6_TRIV3</name>
<dbReference type="InParanoid" id="A2FBP6"/>